<keyword evidence="6" id="KW-1185">Reference proteome</keyword>
<evidence type="ECO:0000259" key="4">
    <source>
        <dbReference type="PROSITE" id="PS01124"/>
    </source>
</evidence>
<dbReference type="AlphaFoldDB" id="A0A1H3P5P9"/>
<dbReference type="GO" id="GO:0043565">
    <property type="term" value="F:sequence-specific DNA binding"/>
    <property type="evidence" value="ECO:0007669"/>
    <property type="project" value="InterPro"/>
</dbReference>
<dbReference type="InterPro" id="IPR029062">
    <property type="entry name" value="Class_I_gatase-like"/>
</dbReference>
<dbReference type="Gene3D" id="3.40.50.880">
    <property type="match status" value="1"/>
</dbReference>
<dbReference type="OrthoDB" id="3992151at2"/>
<feature type="region of interest" description="Disordered" evidence="3">
    <location>
        <begin position="315"/>
        <end position="339"/>
    </location>
</feature>
<dbReference type="Pfam" id="PF12833">
    <property type="entry name" value="HTH_18"/>
    <property type="match status" value="1"/>
</dbReference>
<dbReference type="Pfam" id="PF01965">
    <property type="entry name" value="DJ-1_PfpI"/>
    <property type="match status" value="1"/>
</dbReference>
<accession>A0A1H3P5P9</accession>
<dbReference type="SUPFAM" id="SSF46689">
    <property type="entry name" value="Homeodomain-like"/>
    <property type="match status" value="2"/>
</dbReference>
<dbReference type="Gene3D" id="1.10.10.60">
    <property type="entry name" value="Homeodomain-like"/>
    <property type="match status" value="1"/>
</dbReference>
<dbReference type="EMBL" id="FNPH01000004">
    <property type="protein sequence ID" value="SDY96418.1"/>
    <property type="molecule type" value="Genomic_DNA"/>
</dbReference>
<dbReference type="GO" id="GO:0003700">
    <property type="term" value="F:DNA-binding transcription factor activity"/>
    <property type="evidence" value="ECO:0007669"/>
    <property type="project" value="InterPro"/>
</dbReference>
<sequence length="339" mass="35676">MNVRPVAIVGYDDAELLDIACVTTSLGMANATGEVRTPYQVTVVSPGGHPITCGPGVVLHSGQALERLTGPLDTLIISGGLGHARAAANPLVVAHVQRLAQVSRRVASVCTGASVLAAAGLLDGKRATTHWRFADALAAEYPHIHVDPDPIYIRDGRITTAAGVTSALDLTLAFIEEDHGVELARMLARDLVTYLQRPGNQAQMSIFTAGPPPAHEMVRRILDHVNANLDGDLSTTALAAVAGVSPRHLTRLFLTSLGQTPGRFIRHARTAAAARLLATTSLPLPGVAARCGFGSAETLRLAFLARYGIPPSRYRSVHKGSGGTTPRADDPPMTVPCER</sequence>
<dbReference type="PANTHER" id="PTHR43130">
    <property type="entry name" value="ARAC-FAMILY TRANSCRIPTIONAL REGULATOR"/>
    <property type="match status" value="1"/>
</dbReference>
<proteinExistence type="predicted"/>
<keyword evidence="2" id="KW-0804">Transcription</keyword>
<dbReference type="RefSeq" id="WP_091556431.1">
    <property type="nucleotide sequence ID" value="NZ_FNPH01000004.1"/>
</dbReference>
<dbReference type="STRING" id="405436.SAMN05444365_104339"/>
<dbReference type="SUPFAM" id="SSF52317">
    <property type="entry name" value="Class I glutamine amidotransferase-like"/>
    <property type="match status" value="1"/>
</dbReference>
<dbReference type="InterPro" id="IPR052158">
    <property type="entry name" value="INH-QAR"/>
</dbReference>
<protein>
    <submittedName>
        <fullName evidence="5">Transcriptional regulator GlxA family, contains an amidase domain and an AraC-type DNA-binding HTH domain</fullName>
    </submittedName>
</protein>
<reference evidence="6" key="1">
    <citation type="submission" date="2016-10" db="EMBL/GenBank/DDBJ databases">
        <authorList>
            <person name="Varghese N."/>
            <person name="Submissions S."/>
        </authorList>
    </citation>
    <scope>NUCLEOTIDE SEQUENCE [LARGE SCALE GENOMIC DNA]</scope>
    <source>
        <strain evidence="6">DSM 45245</strain>
    </source>
</reference>
<name>A0A1H3P5P9_9ACTN</name>
<evidence type="ECO:0000256" key="3">
    <source>
        <dbReference type="SAM" id="MobiDB-lite"/>
    </source>
</evidence>
<evidence type="ECO:0000313" key="6">
    <source>
        <dbReference type="Proteomes" id="UP000242415"/>
    </source>
</evidence>
<evidence type="ECO:0000256" key="1">
    <source>
        <dbReference type="ARBA" id="ARBA00023015"/>
    </source>
</evidence>
<dbReference type="InterPro" id="IPR002818">
    <property type="entry name" value="DJ-1/PfpI"/>
</dbReference>
<dbReference type="PANTHER" id="PTHR43130:SF3">
    <property type="entry name" value="HTH-TYPE TRANSCRIPTIONAL REGULATOR RV1931C"/>
    <property type="match status" value="1"/>
</dbReference>
<keyword evidence="5" id="KW-0238">DNA-binding</keyword>
<dbReference type="CDD" id="cd03137">
    <property type="entry name" value="GATase1_AraC_1"/>
    <property type="match status" value="1"/>
</dbReference>
<dbReference type="InterPro" id="IPR009057">
    <property type="entry name" value="Homeodomain-like_sf"/>
</dbReference>
<dbReference type="InterPro" id="IPR018060">
    <property type="entry name" value="HTH_AraC"/>
</dbReference>
<dbReference type="Proteomes" id="UP000242415">
    <property type="component" value="Unassembled WGS sequence"/>
</dbReference>
<evidence type="ECO:0000313" key="5">
    <source>
        <dbReference type="EMBL" id="SDY96418.1"/>
    </source>
</evidence>
<dbReference type="SMART" id="SM00342">
    <property type="entry name" value="HTH_ARAC"/>
    <property type="match status" value="1"/>
</dbReference>
<keyword evidence="1" id="KW-0805">Transcription regulation</keyword>
<gene>
    <name evidence="5" type="ORF">SAMN05444365_104339</name>
</gene>
<evidence type="ECO:0000256" key="2">
    <source>
        <dbReference type="ARBA" id="ARBA00023163"/>
    </source>
</evidence>
<dbReference type="PROSITE" id="PS01124">
    <property type="entry name" value="HTH_ARAC_FAMILY_2"/>
    <property type="match status" value="1"/>
</dbReference>
<feature type="domain" description="HTH araC/xylS-type" evidence="4">
    <location>
        <begin position="219"/>
        <end position="317"/>
    </location>
</feature>
<organism evidence="5 6">
    <name type="scientific">Micromonospora pattaloongensis</name>
    <dbReference type="NCBI Taxonomy" id="405436"/>
    <lineage>
        <taxon>Bacteria</taxon>
        <taxon>Bacillati</taxon>
        <taxon>Actinomycetota</taxon>
        <taxon>Actinomycetes</taxon>
        <taxon>Micromonosporales</taxon>
        <taxon>Micromonosporaceae</taxon>
        <taxon>Micromonospora</taxon>
    </lineage>
</organism>